<dbReference type="PROSITE" id="PS51160">
    <property type="entry name" value="ACYLPHOSPHATASE_3"/>
    <property type="match status" value="1"/>
</dbReference>
<dbReference type="PANTHER" id="PTHR42959:SF1">
    <property type="entry name" value="CARBAMOYLTRANSFERASE HYPF"/>
    <property type="match status" value="1"/>
</dbReference>
<proteinExistence type="inferred from homology"/>
<evidence type="ECO:0000256" key="3">
    <source>
        <dbReference type="ARBA" id="ARBA00015991"/>
    </source>
</evidence>
<feature type="active site" evidence="5">
    <location>
        <position position="36"/>
    </location>
</feature>
<dbReference type="InterPro" id="IPR051060">
    <property type="entry name" value="Carbamoyltrans_HypF-like"/>
</dbReference>
<dbReference type="Proteomes" id="UP000229523">
    <property type="component" value="Unassembled WGS sequence"/>
</dbReference>
<comment type="caution">
    <text evidence="8">The sequence shown here is derived from an EMBL/GenBank/DDBJ whole genome shotgun (WGS) entry which is preliminary data.</text>
</comment>
<protein>
    <recommendedName>
        <fullName evidence="3 5">acylphosphatase</fullName>
        <ecNumber evidence="2 5">3.6.1.7</ecNumber>
    </recommendedName>
</protein>
<evidence type="ECO:0000313" key="8">
    <source>
        <dbReference type="EMBL" id="RAI82613.1"/>
    </source>
</evidence>
<evidence type="ECO:0000256" key="4">
    <source>
        <dbReference type="ARBA" id="ARBA00047645"/>
    </source>
</evidence>
<feature type="active site" evidence="5">
    <location>
        <position position="18"/>
    </location>
</feature>
<keyword evidence="9" id="KW-1185">Reference proteome</keyword>
<dbReference type="GO" id="GO:0003998">
    <property type="term" value="F:acylphosphatase activity"/>
    <property type="evidence" value="ECO:0007669"/>
    <property type="project" value="UniProtKB-EC"/>
</dbReference>
<comment type="catalytic activity">
    <reaction evidence="4 5">
        <text>an acyl phosphate + H2O = a carboxylate + phosphate + H(+)</text>
        <dbReference type="Rhea" id="RHEA:14965"/>
        <dbReference type="ChEBI" id="CHEBI:15377"/>
        <dbReference type="ChEBI" id="CHEBI:15378"/>
        <dbReference type="ChEBI" id="CHEBI:29067"/>
        <dbReference type="ChEBI" id="CHEBI:43474"/>
        <dbReference type="ChEBI" id="CHEBI:59918"/>
        <dbReference type="EC" id="3.6.1.7"/>
    </reaction>
</comment>
<gene>
    <name evidence="8" type="ORF">BFS35_002705</name>
</gene>
<dbReference type="GO" id="GO:0016743">
    <property type="term" value="F:carboxyl- or carbamoyltransferase activity"/>
    <property type="evidence" value="ECO:0007669"/>
    <property type="project" value="TreeGrafter"/>
</dbReference>
<dbReference type="InterPro" id="IPR036046">
    <property type="entry name" value="Acylphosphatase-like_dom_sf"/>
</dbReference>
<dbReference type="NCBIfam" id="NF011005">
    <property type="entry name" value="PRK14431.1"/>
    <property type="match status" value="1"/>
</dbReference>
<dbReference type="InterPro" id="IPR017968">
    <property type="entry name" value="Acylphosphatase_CS"/>
</dbReference>
<feature type="domain" description="Acylphosphatase-like" evidence="7">
    <location>
        <begin position="3"/>
        <end position="88"/>
    </location>
</feature>
<evidence type="ECO:0000256" key="2">
    <source>
        <dbReference type="ARBA" id="ARBA00012150"/>
    </source>
</evidence>
<dbReference type="InterPro" id="IPR001792">
    <property type="entry name" value="Acylphosphatase-like_dom"/>
</dbReference>
<evidence type="ECO:0000256" key="5">
    <source>
        <dbReference type="PROSITE-ProRule" id="PRU00520"/>
    </source>
</evidence>
<keyword evidence="5 8" id="KW-0378">Hydrolase</keyword>
<dbReference type="PANTHER" id="PTHR42959">
    <property type="entry name" value="CARBAMOYLTRANSFERASE"/>
    <property type="match status" value="1"/>
</dbReference>
<dbReference type="Gene3D" id="3.30.70.100">
    <property type="match status" value="1"/>
</dbReference>
<dbReference type="EC" id="3.6.1.7" evidence="2 5"/>
<organism evidence="8 9">
    <name type="scientific">Macrococcoides goetzii</name>
    <dbReference type="NCBI Taxonomy" id="1891097"/>
    <lineage>
        <taxon>Bacteria</taxon>
        <taxon>Bacillati</taxon>
        <taxon>Bacillota</taxon>
        <taxon>Bacilli</taxon>
        <taxon>Bacillales</taxon>
        <taxon>Staphylococcaceae</taxon>
        <taxon>Macrococcoides</taxon>
    </lineage>
</organism>
<dbReference type="RefSeq" id="WP_099578086.1">
    <property type="nucleotide sequence ID" value="NZ_MJBI02000001.1"/>
</dbReference>
<evidence type="ECO:0000256" key="6">
    <source>
        <dbReference type="RuleBase" id="RU004168"/>
    </source>
</evidence>
<dbReference type="SUPFAM" id="SSF54975">
    <property type="entry name" value="Acylphosphatase/BLUF domain-like"/>
    <property type="match status" value="1"/>
</dbReference>
<dbReference type="PROSITE" id="PS00150">
    <property type="entry name" value="ACYLPHOSPHATASE_1"/>
    <property type="match status" value="1"/>
</dbReference>
<dbReference type="EMBL" id="MJBI02000001">
    <property type="protein sequence ID" value="RAI82613.1"/>
    <property type="molecule type" value="Genomic_DNA"/>
</dbReference>
<dbReference type="AlphaFoldDB" id="A0A2G5NSN2"/>
<dbReference type="Pfam" id="PF00708">
    <property type="entry name" value="Acylphosphatase"/>
    <property type="match status" value="1"/>
</dbReference>
<dbReference type="GO" id="GO:0051604">
    <property type="term" value="P:protein maturation"/>
    <property type="evidence" value="ECO:0007669"/>
    <property type="project" value="TreeGrafter"/>
</dbReference>
<accession>A0A2G5NSN2</accession>
<dbReference type="GO" id="GO:0008270">
    <property type="term" value="F:zinc ion binding"/>
    <property type="evidence" value="ECO:0007669"/>
    <property type="project" value="TreeGrafter"/>
</dbReference>
<evidence type="ECO:0000313" key="9">
    <source>
        <dbReference type="Proteomes" id="UP000229523"/>
    </source>
</evidence>
<reference evidence="8 9" key="1">
    <citation type="journal article" date="2018" name="Front. Microbiol.">
        <title>Description and Comparative Genomics of Macrococcus caseolyticus subsp. hominis subsp. nov., Macrococcus goetzii sp. nov., Macrococcus epidermidis sp. nov., and Macrococcus bohemicus sp. nov., Novel Macrococci From Human Clinical Material With Virulence Potential and Suspected Uptake of Foreign DNA by Natural Transformation.</title>
        <authorList>
            <person name="Maslanova I."/>
            <person name="Wertheimer Z."/>
            <person name="Sedlacek I."/>
            <person name="Svec P."/>
            <person name="Indrakova A."/>
            <person name="Kovarovic V."/>
            <person name="Schumann P."/>
            <person name="Sproer C."/>
            <person name="Kralova S."/>
            <person name="Sedo O."/>
            <person name="Kristofova L."/>
            <person name="Vrbovska V."/>
            <person name="Fuzik T."/>
            <person name="Petras P."/>
            <person name="Zdrahal Z."/>
            <person name="Ruzickova V."/>
            <person name="Doskar J."/>
            <person name="Pantucek R."/>
        </authorList>
    </citation>
    <scope>NUCLEOTIDE SEQUENCE [LARGE SCALE GENOMIC DNA]</scope>
    <source>
        <strain evidence="8 9">CCM 4927</strain>
    </source>
</reference>
<comment type="similarity">
    <text evidence="1 6">Belongs to the acylphosphatase family.</text>
</comment>
<evidence type="ECO:0000259" key="7">
    <source>
        <dbReference type="PROSITE" id="PS51160"/>
    </source>
</evidence>
<evidence type="ECO:0000256" key="1">
    <source>
        <dbReference type="ARBA" id="ARBA00005614"/>
    </source>
</evidence>
<name>A0A2G5NSN2_9STAP</name>
<sequence>MKTIQIKVFGRVQGVGFRYFTAQHAKDNNITGTVQNVDDYVEIYATGENSNLDTFTDKVIRGASPMSRVQSYEINDIPVKQFKQFKTI</sequence>